<dbReference type="RefSeq" id="WP_166063371.1">
    <property type="nucleotide sequence ID" value="NZ_CP049889.1"/>
</dbReference>
<name>A0A6G7WJA5_9LACT</name>
<dbReference type="Proteomes" id="UP000501830">
    <property type="component" value="Chromosome"/>
</dbReference>
<dbReference type="InterPro" id="IPR006016">
    <property type="entry name" value="UspA"/>
</dbReference>
<dbReference type="KEGG" id="jpo:G7058_09800"/>
<reference evidence="3 4" key="1">
    <citation type="journal article" date="2017" name="Int. J. Syst. Evol. Microbiol.">
        <title>Jeotgalibaca porci sp. nov. and Jeotgalibaca arthritidis sp. nov., isolated from pigs, and emended description of the genus Jeotgalibaca.</title>
        <authorList>
            <person name="Zamora L."/>
            <person name="Perez-Sancho M."/>
            <person name="Dominguez L."/>
            <person name="Fernandez-Garayzabal J.F."/>
            <person name="Vela A.I."/>
        </authorList>
    </citation>
    <scope>NUCLEOTIDE SEQUENCE [LARGE SCALE GENOMIC DNA]</scope>
    <source>
        <strain evidence="3 4">CCUG 69148</strain>
    </source>
</reference>
<keyword evidence="4" id="KW-1185">Reference proteome</keyword>
<accession>A0A6G7WJA5</accession>
<comment type="similarity">
    <text evidence="1">Belongs to the universal stress protein A family.</text>
</comment>
<dbReference type="PRINTS" id="PR01438">
    <property type="entry name" value="UNVRSLSTRESS"/>
</dbReference>
<proteinExistence type="inferred from homology"/>
<gene>
    <name evidence="3" type="ORF">G7058_09800</name>
</gene>
<sequence length="136" mass="15301">MKPKYEHIMVPVDGSESSIQAFKKAVHIAKRNDAVLHLVTVVDKADKPNEAEQIDRNREEFFSALETYAKRENQLIEKYVKFGSAKKLIAEELVKNWNIDLIIMGATGKGNIAKMVIGSITSYVTKHARCDVLIAK</sequence>
<dbReference type="InterPro" id="IPR006015">
    <property type="entry name" value="Universal_stress_UspA"/>
</dbReference>
<dbReference type="AlphaFoldDB" id="A0A6G7WJA5"/>
<evidence type="ECO:0000313" key="4">
    <source>
        <dbReference type="Proteomes" id="UP000501830"/>
    </source>
</evidence>
<dbReference type="GeneID" id="94553578"/>
<evidence type="ECO:0000313" key="3">
    <source>
        <dbReference type="EMBL" id="QIK52309.1"/>
    </source>
</evidence>
<dbReference type="SUPFAM" id="SSF52402">
    <property type="entry name" value="Adenine nucleotide alpha hydrolases-like"/>
    <property type="match status" value="1"/>
</dbReference>
<protein>
    <submittedName>
        <fullName evidence="3">Universal stress protein</fullName>
    </submittedName>
</protein>
<dbReference type="InterPro" id="IPR014729">
    <property type="entry name" value="Rossmann-like_a/b/a_fold"/>
</dbReference>
<dbReference type="Pfam" id="PF00582">
    <property type="entry name" value="Usp"/>
    <property type="match status" value="1"/>
</dbReference>
<evidence type="ECO:0000259" key="2">
    <source>
        <dbReference type="Pfam" id="PF00582"/>
    </source>
</evidence>
<dbReference type="PANTHER" id="PTHR46268">
    <property type="entry name" value="STRESS RESPONSE PROTEIN NHAX"/>
    <property type="match status" value="1"/>
</dbReference>
<evidence type="ECO:0000256" key="1">
    <source>
        <dbReference type="ARBA" id="ARBA00008791"/>
    </source>
</evidence>
<organism evidence="3 4">
    <name type="scientific">Jeotgalibaca porci</name>
    <dbReference type="NCBI Taxonomy" id="1868793"/>
    <lineage>
        <taxon>Bacteria</taxon>
        <taxon>Bacillati</taxon>
        <taxon>Bacillota</taxon>
        <taxon>Bacilli</taxon>
        <taxon>Lactobacillales</taxon>
        <taxon>Carnobacteriaceae</taxon>
        <taxon>Jeotgalibaca</taxon>
    </lineage>
</organism>
<dbReference type="EMBL" id="CP049889">
    <property type="protein sequence ID" value="QIK52309.1"/>
    <property type="molecule type" value="Genomic_DNA"/>
</dbReference>
<dbReference type="CDD" id="cd00293">
    <property type="entry name" value="USP-like"/>
    <property type="match status" value="1"/>
</dbReference>
<dbReference type="Gene3D" id="3.40.50.620">
    <property type="entry name" value="HUPs"/>
    <property type="match status" value="1"/>
</dbReference>
<dbReference type="PANTHER" id="PTHR46268:SF6">
    <property type="entry name" value="UNIVERSAL STRESS PROTEIN UP12"/>
    <property type="match status" value="1"/>
</dbReference>
<feature type="domain" description="UspA" evidence="2">
    <location>
        <begin position="5"/>
        <end position="136"/>
    </location>
</feature>